<organism evidence="1 2">
    <name type="scientific">Orycteropus afer afer</name>
    <dbReference type="NCBI Taxonomy" id="1230840"/>
    <lineage>
        <taxon>Eukaryota</taxon>
        <taxon>Metazoa</taxon>
        <taxon>Chordata</taxon>
        <taxon>Craniata</taxon>
        <taxon>Vertebrata</taxon>
        <taxon>Euteleostomi</taxon>
        <taxon>Mammalia</taxon>
        <taxon>Eutheria</taxon>
        <taxon>Afrotheria</taxon>
        <taxon>Tubulidentata</taxon>
        <taxon>Orycteropodidae</taxon>
        <taxon>Orycteropus</taxon>
    </lineage>
</organism>
<gene>
    <name evidence="2" type="primary">SSBP2</name>
</gene>
<proteinExistence type="predicted"/>
<keyword evidence="2" id="KW-0238">DNA-binding</keyword>
<evidence type="ECO:0000313" key="2">
    <source>
        <dbReference type="RefSeq" id="XP_042637266.1"/>
    </source>
</evidence>
<keyword evidence="1" id="KW-1185">Reference proteome</keyword>
<evidence type="ECO:0000313" key="1">
    <source>
        <dbReference type="Proteomes" id="UP000694850"/>
    </source>
</evidence>
<accession>A0AC54ZBG4</accession>
<reference evidence="2" key="1">
    <citation type="submission" date="2025-08" db="UniProtKB">
        <authorList>
            <consortium name="RefSeq"/>
        </authorList>
    </citation>
    <scope>IDENTIFICATION</scope>
</reference>
<protein>
    <submittedName>
        <fullName evidence="2">Single-stranded DNA-binding protein 2</fullName>
    </submittedName>
</protein>
<dbReference type="Proteomes" id="UP000694850">
    <property type="component" value="Unplaced"/>
</dbReference>
<sequence length="471" mass="49999">MYGKGKSNSSAVPSDSQAREKLALYVYEYLLHVGAQKSAQTFLSEIRWEKNITLGEPPGFLHSWWCVFWDLYCAAPERRETCEHSSEAKAFHDYSAAAAPSPVLGNIPPGDGMPVGPVPPGFFQPFMSPRYPGGPRPPLRIPNQALGGVPGSQPLLPSGMDPTRQQGHPNMGGPMQRMTPPRGMVPLGPQNYGGAMRPPLNALGGPGMPGMNMGPGGGRPWPNPTNANSIPYSSASPGNYVGPPGGGGPPGTPIMPSPADSTNSGDNMYTLMNAVPPGPNRPNFPMGPGSDGPMGGLGGMESHHMNGSLGSGDMDSISKNSPNNMSLSNQPGTPRDDGEMGGNFLNPFQSESTLLLGTFASRYLSLLGRPGLCPAQISIAKHQLYILTAETESIVSSQILIHLPLSFSLVVGSFNLFSLFHLHPYVCVGLDMCCGHKGRRVPLIWYYPTHFLGESLQAFTSVPRLDSVPGE</sequence>
<name>A0AC54ZBG4_ORYAF</name>
<dbReference type="RefSeq" id="XP_042637266.1">
    <property type="nucleotide sequence ID" value="XM_042781332.1"/>
</dbReference>